<evidence type="ECO:0000313" key="6">
    <source>
        <dbReference type="Proteomes" id="UP000001861"/>
    </source>
</evidence>
<dbReference type="PROSITE" id="PS50082">
    <property type="entry name" value="WD_REPEATS_2"/>
    <property type="match status" value="1"/>
</dbReference>
<keyword evidence="2" id="KW-0677">Repeat</keyword>
<comment type="caution">
    <text evidence="5">The sequence shown here is derived from an EMBL/GenBank/DDBJ whole genome shotgun (WGS) entry which is preliminary data.</text>
</comment>
<feature type="region of interest" description="Disordered" evidence="4">
    <location>
        <begin position="88"/>
        <end position="117"/>
    </location>
</feature>
<dbReference type="Proteomes" id="UP000001861">
    <property type="component" value="Unassembled WGS sequence"/>
</dbReference>
<feature type="compositionally biased region" description="Low complexity" evidence="4">
    <location>
        <begin position="396"/>
        <end position="410"/>
    </location>
</feature>
<sequence>MAHPAPTLLPSSSYRITSSPLASSSTSPSTSSSSSHTNPNSANTAPYVLNIVSLPTHYAIATSSPANGIRVIDKKTLGFVQDLGSIPVGDGGSTGKGGKGRNKGGVHASAGGGGESQIQAHEGGITNLKSFDYFLGERKSGLLSSGKDGRVVVWDDRAIDGGVKMYAPSIGSRFRSLLSCDISPDGRTIVGGTELQGDDAILVYWDPRNPNTPLRTHTATHSDDITVLSFAPPGVSPKLPTASSPSSSPHPTPSGSLSNPLFLLSASSDGLLSLSNANEDDEEEAMLLTGNWGCSIAQAGWVGTKGVWAASDMETFSTWSCELEPRLNFNIREPGVHGETTWVTDYIVTARSRSDSGSQAKKKPLLSVFVGSNEGDVSLISTKNPLPKPKSKKRNAAPSSSSSKASQQKPAPAPWTLHSTWTHGHVGVVRSLFYDEENGVVVTGGEDSKLRLWKDETVWESQSDSGMDVDGEDEDEESDNEDEDMVVSPGAGQDNETPGHTFNWRKRDLDEDEEEDGEDRGMDVDGAKEGKRRRQS</sequence>
<gene>
    <name evidence="5" type="ORF">CC1G_08193</name>
</gene>
<dbReference type="PROSITE" id="PS50294">
    <property type="entry name" value="WD_REPEATS_REGION"/>
    <property type="match status" value="1"/>
</dbReference>
<feature type="compositionally biased region" description="Acidic residues" evidence="4">
    <location>
        <begin position="467"/>
        <end position="485"/>
    </location>
</feature>
<evidence type="ECO:0000256" key="2">
    <source>
        <dbReference type="ARBA" id="ARBA00022737"/>
    </source>
</evidence>
<dbReference type="Gene3D" id="2.130.10.10">
    <property type="entry name" value="YVTN repeat-like/Quinoprotein amine dehydrogenase"/>
    <property type="match status" value="1"/>
</dbReference>
<dbReference type="SUPFAM" id="SSF50978">
    <property type="entry name" value="WD40 repeat-like"/>
    <property type="match status" value="1"/>
</dbReference>
<keyword evidence="6" id="KW-1185">Reference proteome</keyword>
<dbReference type="Pfam" id="PF00400">
    <property type="entry name" value="WD40"/>
    <property type="match status" value="1"/>
</dbReference>
<name>A8P7B7_COPC7</name>
<dbReference type="VEuPathDB" id="FungiDB:CC1G_08193"/>
<dbReference type="OMA" id="YHEKTDK"/>
<dbReference type="GeneID" id="6015936"/>
<feature type="region of interest" description="Disordered" evidence="4">
    <location>
        <begin position="458"/>
        <end position="536"/>
    </location>
</feature>
<feature type="region of interest" description="Disordered" evidence="4">
    <location>
        <begin position="236"/>
        <end position="259"/>
    </location>
</feature>
<feature type="repeat" description="WD" evidence="3">
    <location>
        <begin position="422"/>
        <end position="454"/>
    </location>
</feature>
<feature type="region of interest" description="Disordered" evidence="4">
    <location>
        <begin position="1"/>
        <end position="41"/>
    </location>
</feature>
<keyword evidence="1 3" id="KW-0853">WD repeat</keyword>
<proteinExistence type="predicted"/>
<dbReference type="AlphaFoldDB" id="A8P7B7"/>
<dbReference type="SMART" id="SM00320">
    <property type="entry name" value="WD40"/>
    <property type="match status" value="4"/>
</dbReference>
<dbReference type="PANTHER" id="PTHR22889:SF0">
    <property type="entry name" value="WD REPEAT-CONTAINING PROTEIN 89"/>
    <property type="match status" value="1"/>
</dbReference>
<evidence type="ECO:0000256" key="4">
    <source>
        <dbReference type="SAM" id="MobiDB-lite"/>
    </source>
</evidence>
<evidence type="ECO:0000256" key="1">
    <source>
        <dbReference type="ARBA" id="ARBA00022574"/>
    </source>
</evidence>
<dbReference type="OrthoDB" id="25131at2759"/>
<dbReference type="RefSeq" id="XP_001839326.1">
    <property type="nucleotide sequence ID" value="XM_001839274.1"/>
</dbReference>
<protein>
    <submittedName>
        <fullName evidence="5">Uncharacterized protein</fullName>
    </submittedName>
</protein>
<feature type="compositionally biased region" description="Basic and acidic residues" evidence="4">
    <location>
        <begin position="519"/>
        <end position="529"/>
    </location>
</feature>
<dbReference type="EMBL" id="AACS02000005">
    <property type="protein sequence ID" value="EAU82442.1"/>
    <property type="molecule type" value="Genomic_DNA"/>
</dbReference>
<dbReference type="InterPro" id="IPR036322">
    <property type="entry name" value="WD40_repeat_dom_sf"/>
</dbReference>
<dbReference type="STRING" id="240176.A8P7B7"/>
<dbReference type="eggNOG" id="KOG1188">
    <property type="taxonomic scope" value="Eukaryota"/>
</dbReference>
<evidence type="ECO:0000256" key="3">
    <source>
        <dbReference type="PROSITE-ProRule" id="PRU00221"/>
    </source>
</evidence>
<dbReference type="KEGG" id="cci:CC1G_08193"/>
<dbReference type="PANTHER" id="PTHR22889">
    <property type="entry name" value="WD REPEAT-CONTAINING PROTEIN 89"/>
    <property type="match status" value="1"/>
</dbReference>
<dbReference type="InParanoid" id="A8P7B7"/>
<reference evidence="5 6" key="1">
    <citation type="journal article" date="2010" name="Proc. Natl. Acad. Sci. U.S.A.">
        <title>Insights into evolution of multicellular fungi from the assembled chromosomes of the mushroom Coprinopsis cinerea (Coprinus cinereus).</title>
        <authorList>
            <person name="Stajich J.E."/>
            <person name="Wilke S.K."/>
            <person name="Ahren D."/>
            <person name="Au C.H."/>
            <person name="Birren B.W."/>
            <person name="Borodovsky M."/>
            <person name="Burns C."/>
            <person name="Canback B."/>
            <person name="Casselton L.A."/>
            <person name="Cheng C.K."/>
            <person name="Deng J."/>
            <person name="Dietrich F.S."/>
            <person name="Fargo D.C."/>
            <person name="Farman M.L."/>
            <person name="Gathman A.C."/>
            <person name="Goldberg J."/>
            <person name="Guigo R."/>
            <person name="Hoegger P.J."/>
            <person name="Hooker J.B."/>
            <person name="Huggins A."/>
            <person name="James T.Y."/>
            <person name="Kamada T."/>
            <person name="Kilaru S."/>
            <person name="Kodira C."/>
            <person name="Kues U."/>
            <person name="Kupfer D."/>
            <person name="Kwan H.S."/>
            <person name="Lomsadze A."/>
            <person name="Li W."/>
            <person name="Lilly W.W."/>
            <person name="Ma L.J."/>
            <person name="Mackey A.J."/>
            <person name="Manning G."/>
            <person name="Martin F."/>
            <person name="Muraguchi H."/>
            <person name="Natvig D.O."/>
            <person name="Palmerini H."/>
            <person name="Ramesh M.A."/>
            <person name="Rehmeyer C.J."/>
            <person name="Roe B.A."/>
            <person name="Shenoy N."/>
            <person name="Stanke M."/>
            <person name="Ter-Hovhannisyan V."/>
            <person name="Tunlid A."/>
            <person name="Velagapudi R."/>
            <person name="Vision T.J."/>
            <person name="Zeng Q."/>
            <person name="Zolan M.E."/>
            <person name="Pukkila P.J."/>
        </authorList>
    </citation>
    <scope>NUCLEOTIDE SEQUENCE [LARGE SCALE GENOMIC DNA]</scope>
    <source>
        <strain evidence="6">Okayama-7 / 130 / ATCC MYA-4618 / FGSC 9003</strain>
    </source>
</reference>
<dbReference type="InterPro" id="IPR015943">
    <property type="entry name" value="WD40/YVTN_repeat-like_dom_sf"/>
</dbReference>
<evidence type="ECO:0000313" key="5">
    <source>
        <dbReference type="EMBL" id="EAU82442.1"/>
    </source>
</evidence>
<dbReference type="InterPro" id="IPR001680">
    <property type="entry name" value="WD40_rpt"/>
</dbReference>
<feature type="region of interest" description="Disordered" evidence="4">
    <location>
        <begin position="378"/>
        <end position="418"/>
    </location>
</feature>
<organism evidence="5 6">
    <name type="scientific">Coprinopsis cinerea (strain Okayama-7 / 130 / ATCC MYA-4618 / FGSC 9003)</name>
    <name type="common">Inky cap fungus</name>
    <name type="synonym">Hormographiella aspergillata</name>
    <dbReference type="NCBI Taxonomy" id="240176"/>
    <lineage>
        <taxon>Eukaryota</taxon>
        <taxon>Fungi</taxon>
        <taxon>Dikarya</taxon>
        <taxon>Basidiomycota</taxon>
        <taxon>Agaricomycotina</taxon>
        <taxon>Agaricomycetes</taxon>
        <taxon>Agaricomycetidae</taxon>
        <taxon>Agaricales</taxon>
        <taxon>Agaricineae</taxon>
        <taxon>Psathyrellaceae</taxon>
        <taxon>Coprinopsis</taxon>
    </lineage>
</organism>
<feature type="compositionally biased region" description="Low complexity" evidence="4">
    <location>
        <begin position="17"/>
        <end position="41"/>
    </location>
</feature>
<dbReference type="InterPro" id="IPR039328">
    <property type="entry name" value="WDR89"/>
</dbReference>
<accession>A8P7B7</accession>